<accession>A0A917L502</accession>
<dbReference type="InterPro" id="IPR014755">
    <property type="entry name" value="Cu-Rt/internalin_Ig-like"/>
</dbReference>
<evidence type="ECO:0008006" key="5">
    <source>
        <dbReference type="Google" id="ProtNLM"/>
    </source>
</evidence>
<evidence type="ECO:0000313" key="4">
    <source>
        <dbReference type="Proteomes" id="UP000661507"/>
    </source>
</evidence>
<keyword evidence="1 2" id="KW-0732">Signal</keyword>
<feature type="chain" id="PRO_5036952845" description="Copper resistance protein CopC" evidence="2">
    <location>
        <begin position="24"/>
        <end position="95"/>
    </location>
</feature>
<evidence type="ECO:0000313" key="3">
    <source>
        <dbReference type="EMBL" id="GGJ42690.1"/>
    </source>
</evidence>
<gene>
    <name evidence="3" type="ORF">GCM10011320_57910</name>
</gene>
<dbReference type="EMBL" id="BMKW01000024">
    <property type="protein sequence ID" value="GGJ42690.1"/>
    <property type="molecule type" value="Genomic_DNA"/>
</dbReference>
<proteinExistence type="predicted"/>
<sequence length="95" mass="9727">MRRIHLGIAVAMLGLLTAVPAFAHARLTATEPAGDAAVAVLPDALRLHVPEGSEPAFSGLRVTAPDGTVLATGAPILATGDATTLVLPLRGWRSR</sequence>
<dbReference type="AlphaFoldDB" id="A0A917L502"/>
<name>A0A917L502_9PROT</name>
<comment type="caution">
    <text evidence="3">The sequence shown here is derived from an EMBL/GenBank/DDBJ whole genome shotgun (WGS) entry which is preliminary data.</text>
</comment>
<keyword evidence="4" id="KW-1185">Reference proteome</keyword>
<dbReference type="SUPFAM" id="SSF81296">
    <property type="entry name" value="E set domains"/>
    <property type="match status" value="1"/>
</dbReference>
<evidence type="ECO:0000256" key="2">
    <source>
        <dbReference type="SAM" id="SignalP"/>
    </source>
</evidence>
<protein>
    <recommendedName>
        <fullName evidence="5">Copper resistance protein CopC</fullName>
    </recommendedName>
</protein>
<evidence type="ECO:0000256" key="1">
    <source>
        <dbReference type="ARBA" id="ARBA00022729"/>
    </source>
</evidence>
<feature type="signal peptide" evidence="2">
    <location>
        <begin position="1"/>
        <end position="23"/>
    </location>
</feature>
<reference evidence="3" key="2">
    <citation type="submission" date="2020-09" db="EMBL/GenBank/DDBJ databases">
        <authorList>
            <person name="Sun Q."/>
            <person name="Zhou Y."/>
        </authorList>
    </citation>
    <scope>NUCLEOTIDE SEQUENCE</scope>
    <source>
        <strain evidence="3">CGMCC 1.3617</strain>
    </source>
</reference>
<dbReference type="RefSeq" id="WP_188973462.1">
    <property type="nucleotide sequence ID" value="NZ_BMKW01000024.1"/>
</dbReference>
<dbReference type="InterPro" id="IPR014756">
    <property type="entry name" value="Ig_E-set"/>
</dbReference>
<dbReference type="Proteomes" id="UP000661507">
    <property type="component" value="Unassembled WGS sequence"/>
</dbReference>
<organism evidence="3 4">
    <name type="scientific">Neoroseomonas lacus</name>
    <dbReference type="NCBI Taxonomy" id="287609"/>
    <lineage>
        <taxon>Bacteria</taxon>
        <taxon>Pseudomonadati</taxon>
        <taxon>Pseudomonadota</taxon>
        <taxon>Alphaproteobacteria</taxon>
        <taxon>Acetobacterales</taxon>
        <taxon>Acetobacteraceae</taxon>
        <taxon>Neoroseomonas</taxon>
    </lineage>
</organism>
<dbReference type="Gene3D" id="2.60.40.1220">
    <property type="match status" value="1"/>
</dbReference>
<reference evidence="3" key="1">
    <citation type="journal article" date="2014" name="Int. J. Syst. Evol. Microbiol.">
        <title>Complete genome sequence of Corynebacterium casei LMG S-19264T (=DSM 44701T), isolated from a smear-ripened cheese.</title>
        <authorList>
            <consortium name="US DOE Joint Genome Institute (JGI-PGF)"/>
            <person name="Walter F."/>
            <person name="Albersmeier A."/>
            <person name="Kalinowski J."/>
            <person name="Ruckert C."/>
        </authorList>
    </citation>
    <scope>NUCLEOTIDE SEQUENCE</scope>
    <source>
        <strain evidence="3">CGMCC 1.3617</strain>
    </source>
</reference>